<reference evidence="1 2" key="1">
    <citation type="submission" date="2015-07" db="EMBL/GenBank/DDBJ databases">
        <title>Draft genome of Bellilinea caldifistulae DSM 17877.</title>
        <authorList>
            <person name="Hemp J."/>
            <person name="Ward L.M."/>
            <person name="Pace L.A."/>
            <person name="Fischer W.W."/>
        </authorList>
    </citation>
    <scope>NUCLEOTIDE SEQUENCE [LARGE SCALE GENOMIC DNA]</scope>
    <source>
        <strain evidence="1 2">GOMI-1</strain>
    </source>
</reference>
<keyword evidence="2" id="KW-1185">Reference proteome</keyword>
<name>A0A0P6XHZ1_9CHLR</name>
<organism evidence="1 2">
    <name type="scientific">Bellilinea caldifistulae</name>
    <dbReference type="NCBI Taxonomy" id="360411"/>
    <lineage>
        <taxon>Bacteria</taxon>
        <taxon>Bacillati</taxon>
        <taxon>Chloroflexota</taxon>
        <taxon>Anaerolineae</taxon>
        <taxon>Anaerolineales</taxon>
        <taxon>Anaerolineaceae</taxon>
        <taxon>Bellilinea</taxon>
    </lineage>
</organism>
<dbReference type="PATRIC" id="fig|360411.5.peg.2263"/>
<proteinExistence type="predicted"/>
<dbReference type="Proteomes" id="UP000050514">
    <property type="component" value="Unassembled WGS sequence"/>
</dbReference>
<dbReference type="STRING" id="360411.AC812_12205"/>
<accession>A0A0P6XHZ1</accession>
<gene>
    <name evidence="1" type="ORF">AC812_12205</name>
</gene>
<evidence type="ECO:0000313" key="2">
    <source>
        <dbReference type="Proteomes" id="UP000050514"/>
    </source>
</evidence>
<sequence>MQAGEVLVAFVSCAFTSGTFSASASGWTLVRQRQHSNNQQGLAVLVRIAQVGEPSSHTFNINVTGSSRRGIMVRLSGADSTTPIDGTPSDNIGTGTTVTATGITTTHNNSLVMMAANWSANSVNFTPSGMTTTLAINRLAGAHVLQSTAGATGNKTAAIDNSTWIGILFAVSEQQAPPNLPPDVSLITPDQAQLSSPVQLDFAGTDPDNDSITYQVEIADNALFQSGTVVTSEQPSGAGTTIHPNPVAITTWEGYWQVDDRLGMGFQAAGGILDSVDFRFGPHETTPELTNGYYLARVYEAAGYPVNPVPPVWSPSTAYTVGQIVRPTSTANADLHFVYRCKIAGTSAASEPAWPGNGVAWKTVPSGTEVTDGTVTWEALPGLYPVGAADAANTPTPGWLAQSEIYLYNPGAADLGWKTLAFTGANRIRLEPGKFYIIVLDWRPNDTNTNNALAITTAGTSAATSAGNVYLDGANSTNNGPRITDDAWYRVREVLAETMVTSNVDSGFANQTTPADTDPFNSGDTIRLTTSWPSLGTHFWRVRGMDPAGSNSWGNWTTSRSFDVLSSGALTLNNVRQEQVSQQISLTQIHASIISNSYQQQASGLMTITQAQQVLPAAVAGIQIAATVQVIQQHATSIAGTAHDQISSTIQITTITELTLMNAAQAQGCEIINIGQQHNVMPGNAVHINWADKINLAGTIDETGTIMMRTVKGSILKTINQNGKSQRR</sequence>
<evidence type="ECO:0000313" key="1">
    <source>
        <dbReference type="EMBL" id="KPL74551.1"/>
    </source>
</evidence>
<comment type="caution">
    <text evidence="1">The sequence shown here is derived from an EMBL/GenBank/DDBJ whole genome shotgun (WGS) entry which is preliminary data.</text>
</comment>
<protein>
    <submittedName>
        <fullName evidence="1">Uncharacterized protein</fullName>
    </submittedName>
</protein>
<dbReference type="EMBL" id="LGHJ01000017">
    <property type="protein sequence ID" value="KPL74551.1"/>
    <property type="molecule type" value="Genomic_DNA"/>
</dbReference>
<dbReference type="AlphaFoldDB" id="A0A0P6XHZ1"/>